<dbReference type="GO" id="GO:0051879">
    <property type="term" value="F:Hsp90 protein binding"/>
    <property type="evidence" value="ECO:0007669"/>
    <property type="project" value="TreeGrafter"/>
</dbReference>
<dbReference type="PANTHER" id="PTHR45994:SF1">
    <property type="entry name" value="FI21225P1"/>
    <property type="match status" value="1"/>
</dbReference>
<organism evidence="4 5">
    <name type="scientific">Papiliotrema laurentii</name>
    <name type="common">Cryptococcus laurentii</name>
    <dbReference type="NCBI Taxonomy" id="5418"/>
    <lineage>
        <taxon>Eukaryota</taxon>
        <taxon>Fungi</taxon>
        <taxon>Dikarya</taxon>
        <taxon>Basidiomycota</taxon>
        <taxon>Agaricomycotina</taxon>
        <taxon>Tremellomycetes</taxon>
        <taxon>Tremellales</taxon>
        <taxon>Rhynchogastremaceae</taxon>
        <taxon>Papiliotrema</taxon>
    </lineage>
</organism>
<reference evidence="4" key="1">
    <citation type="submission" date="2023-02" db="EMBL/GenBank/DDBJ databases">
        <title>Identification and recombinant expression of a fungal hydrolase from Papiliotrema laurentii that hydrolyzes apple cutin and clears colloidal polyester polyurethane.</title>
        <authorList>
            <consortium name="DOE Joint Genome Institute"/>
            <person name="Roman V.A."/>
            <person name="Bojanowski C."/>
            <person name="Crable B.R."/>
            <person name="Wagner D.N."/>
            <person name="Hung C.S."/>
            <person name="Nadeau L.J."/>
            <person name="Schratz L."/>
            <person name="Haridas S."/>
            <person name="Pangilinan J."/>
            <person name="Lipzen A."/>
            <person name="Na H."/>
            <person name="Yan M."/>
            <person name="Ng V."/>
            <person name="Grigoriev I.V."/>
            <person name="Spatafora J.W."/>
            <person name="Barlow D."/>
            <person name="Biffinger J."/>
            <person name="Kelley-Loughnane N."/>
            <person name="Varaljay V.A."/>
            <person name="Crookes-Goodson W.J."/>
        </authorList>
    </citation>
    <scope>NUCLEOTIDE SEQUENCE</scope>
    <source>
        <strain evidence="4">5307AH</strain>
    </source>
</reference>
<gene>
    <name evidence="4" type="ORF">DB88DRAFT_52722</name>
</gene>
<dbReference type="PANTHER" id="PTHR45994">
    <property type="entry name" value="FI21225P1"/>
    <property type="match status" value="1"/>
</dbReference>
<dbReference type="Pfam" id="PF11701">
    <property type="entry name" value="UNC45-central"/>
    <property type="match status" value="1"/>
</dbReference>
<sequence length="734" mass="78652">MERKNEQALEALLKRSGVENITTEDISLLAESLVSTSPKSTRSLAFLNLSKLSQAQTSSGSNVKLVNSVQSYLDSVFSTSNDNVDCYIPFVSLLTALFALSPQLAIPLLTARIPAEGVAGGEQGPDVLDVLLEASELPSPLQPALAELLAQVASSKQGREIAQRADAWLRGAIDYDQKGDLGVLCAVALSKMSPADTSDAVEPPADTRTIEEIGLAKKMMEHIQSSPNSSPTLLPTLEGLSILSTKGHVKHLLATSPTFLSSLLALSPVPDTRPSSLPVTPRASVDIDEKIFEPVETSLCYGLTTILVNITLRKPVLSAEDEQIAKLRAMAVSGKKGATVEGSPFDADEAVEERVTATIKAGVVPALRGLVRAESLLVREGLGRLCLNLVVEKSHRPVFVRDGGFKVLSMVVRDWLAPSTTNESKGPDASTIDYLPAVQALAKLIITTPPHLLFPPPHDTTALNALTPVYNLLAHPSSSLLQTFEALMALTNLATINPDIADRIVGATVSPPVHDTMWRGSGREDTIRVMTRVEELLLDSNTLVRRAATELVCNLIASPNGRSYFAGDAGSNDLSARVRSRLNILLVLSSIDDTPTRLAAGGALAMLTEDPMACRSLLSVTDETHSRSVWTRLLGLLEPEVPQLDEDGEEMPVISSAQPNADLVHRAVIVVYNLVDYAASLDKDGVVKGKGYLEEAQKAGVEEKLVEVVKANMSRREILEPAVEALKILKRHPA</sequence>
<keyword evidence="5" id="KW-1185">Reference proteome</keyword>
<feature type="domain" description="UNC-45/Cro1/She4 central" evidence="3">
    <location>
        <begin position="25"/>
        <end position="192"/>
    </location>
</feature>
<dbReference type="Gene3D" id="1.25.10.10">
    <property type="entry name" value="Leucine-rich Repeat Variant"/>
    <property type="match status" value="1"/>
</dbReference>
<dbReference type="InterPro" id="IPR011989">
    <property type="entry name" value="ARM-like"/>
</dbReference>
<protein>
    <recommendedName>
        <fullName evidence="3">UNC-45/Cro1/She4 central domain-containing protein</fullName>
    </recommendedName>
</protein>
<comment type="subcellular location">
    <subcellularLocation>
        <location evidence="1">Cytoplasm</location>
    </subcellularLocation>
</comment>
<keyword evidence="2" id="KW-0963">Cytoplasm</keyword>
<comment type="caution">
    <text evidence="4">The sequence shown here is derived from an EMBL/GenBank/DDBJ whole genome shotgun (WGS) entry which is preliminary data.</text>
</comment>
<evidence type="ECO:0000259" key="3">
    <source>
        <dbReference type="Pfam" id="PF11701"/>
    </source>
</evidence>
<evidence type="ECO:0000313" key="5">
    <source>
        <dbReference type="Proteomes" id="UP001182556"/>
    </source>
</evidence>
<evidence type="ECO:0000256" key="1">
    <source>
        <dbReference type="ARBA" id="ARBA00004496"/>
    </source>
</evidence>
<dbReference type="AlphaFoldDB" id="A0AAD9L985"/>
<proteinExistence type="predicted"/>
<dbReference type="SUPFAM" id="SSF48371">
    <property type="entry name" value="ARM repeat"/>
    <property type="match status" value="1"/>
</dbReference>
<dbReference type="Proteomes" id="UP001182556">
    <property type="component" value="Unassembled WGS sequence"/>
</dbReference>
<evidence type="ECO:0000313" key="4">
    <source>
        <dbReference type="EMBL" id="KAK1927860.1"/>
    </source>
</evidence>
<evidence type="ECO:0000256" key="2">
    <source>
        <dbReference type="ARBA" id="ARBA00022490"/>
    </source>
</evidence>
<dbReference type="InterPro" id="IPR016024">
    <property type="entry name" value="ARM-type_fold"/>
</dbReference>
<dbReference type="GO" id="GO:0005737">
    <property type="term" value="C:cytoplasm"/>
    <property type="evidence" value="ECO:0007669"/>
    <property type="project" value="UniProtKB-SubCell"/>
</dbReference>
<dbReference type="InterPro" id="IPR024660">
    <property type="entry name" value="UCS_central_dom"/>
</dbReference>
<name>A0AAD9L985_PAPLA</name>
<accession>A0AAD9L985</accession>
<dbReference type="EMBL" id="JAODAN010000001">
    <property type="protein sequence ID" value="KAK1927860.1"/>
    <property type="molecule type" value="Genomic_DNA"/>
</dbReference>